<dbReference type="InterPro" id="IPR001926">
    <property type="entry name" value="TrpB-like_PALP"/>
</dbReference>
<proteinExistence type="inferred from homology"/>
<dbReference type="PIRSF" id="PIRSF038945">
    <property type="entry name" value="Thr_synthase"/>
    <property type="match status" value="1"/>
</dbReference>
<comment type="pathway">
    <text evidence="2">Amino-acid biosynthesis; L-threonine biosynthesis; L-threonine from L-aspartate: step 5/5.</text>
</comment>
<evidence type="ECO:0000256" key="9">
    <source>
        <dbReference type="ARBA" id="ARBA00049144"/>
    </source>
</evidence>
<keyword evidence="8" id="KW-0663">Pyridoxal phosphate</keyword>
<dbReference type="Pfam" id="PF00291">
    <property type="entry name" value="PALP"/>
    <property type="match status" value="1"/>
</dbReference>
<dbReference type="GO" id="GO:0009088">
    <property type="term" value="P:threonine biosynthetic process"/>
    <property type="evidence" value="ECO:0007669"/>
    <property type="project" value="UniProtKB-UniPathway"/>
</dbReference>
<dbReference type="InterPro" id="IPR026260">
    <property type="entry name" value="Thr_Synthase_bac/arc"/>
</dbReference>
<accession>A0A381YP34</accession>
<dbReference type="InterPro" id="IPR000634">
    <property type="entry name" value="Ser/Thr_deHydtase_PyrdxlP-BS"/>
</dbReference>
<dbReference type="PANTHER" id="PTHR10314">
    <property type="entry name" value="CYSTATHIONINE BETA-SYNTHASE"/>
    <property type="match status" value="1"/>
</dbReference>
<gene>
    <name evidence="11" type="ORF">METZ01_LOCUS131583</name>
</gene>
<dbReference type="EC" id="4.2.3.1" evidence="4"/>
<keyword evidence="6" id="KW-0028">Amino-acid biosynthesis</keyword>
<protein>
    <recommendedName>
        <fullName evidence="5">Threonine synthase</fullName>
        <ecNumber evidence="4">4.2.3.1</ecNumber>
    </recommendedName>
</protein>
<dbReference type="AlphaFoldDB" id="A0A381YP34"/>
<reference evidence="11" key="1">
    <citation type="submission" date="2018-05" db="EMBL/GenBank/DDBJ databases">
        <authorList>
            <person name="Lanie J.A."/>
            <person name="Ng W.-L."/>
            <person name="Kazmierczak K.M."/>
            <person name="Andrzejewski T.M."/>
            <person name="Davidsen T.M."/>
            <person name="Wayne K.J."/>
            <person name="Tettelin H."/>
            <person name="Glass J.I."/>
            <person name="Rusch D."/>
            <person name="Podicherti R."/>
            <person name="Tsui H.-C.T."/>
            <person name="Winkler M.E."/>
        </authorList>
    </citation>
    <scope>NUCLEOTIDE SEQUENCE</scope>
</reference>
<comment type="similarity">
    <text evidence="3">Belongs to the threonine synthase family.</text>
</comment>
<evidence type="ECO:0000256" key="2">
    <source>
        <dbReference type="ARBA" id="ARBA00004979"/>
    </source>
</evidence>
<name>A0A381YP34_9ZZZZ</name>
<comment type="catalytic activity">
    <reaction evidence="9">
        <text>O-phospho-L-homoserine + H2O = L-threonine + phosphate</text>
        <dbReference type="Rhea" id="RHEA:10840"/>
        <dbReference type="ChEBI" id="CHEBI:15377"/>
        <dbReference type="ChEBI" id="CHEBI:43474"/>
        <dbReference type="ChEBI" id="CHEBI:57590"/>
        <dbReference type="ChEBI" id="CHEBI:57926"/>
        <dbReference type="EC" id="4.2.3.1"/>
    </reaction>
</comment>
<evidence type="ECO:0000256" key="4">
    <source>
        <dbReference type="ARBA" id="ARBA00013028"/>
    </source>
</evidence>
<evidence type="ECO:0000256" key="5">
    <source>
        <dbReference type="ARBA" id="ARBA00018679"/>
    </source>
</evidence>
<evidence type="ECO:0000256" key="7">
    <source>
        <dbReference type="ARBA" id="ARBA00022697"/>
    </source>
</evidence>
<dbReference type="NCBIfam" id="TIGR00260">
    <property type="entry name" value="thrC"/>
    <property type="match status" value="1"/>
</dbReference>
<dbReference type="InterPro" id="IPR004450">
    <property type="entry name" value="Thr_synthase-like"/>
</dbReference>
<feature type="domain" description="Tryptophan synthase beta chain-like PALP" evidence="10">
    <location>
        <begin position="76"/>
        <end position="377"/>
    </location>
</feature>
<evidence type="ECO:0000259" key="10">
    <source>
        <dbReference type="Pfam" id="PF00291"/>
    </source>
</evidence>
<dbReference type="PROSITE" id="PS00165">
    <property type="entry name" value="DEHYDRATASE_SER_THR"/>
    <property type="match status" value="1"/>
</dbReference>
<evidence type="ECO:0000256" key="3">
    <source>
        <dbReference type="ARBA" id="ARBA00005517"/>
    </source>
</evidence>
<dbReference type="Gene3D" id="3.40.50.1100">
    <property type="match status" value="2"/>
</dbReference>
<dbReference type="UniPathway" id="UPA00050">
    <property type="reaction ID" value="UER00065"/>
</dbReference>
<evidence type="ECO:0000313" key="11">
    <source>
        <dbReference type="EMBL" id="SVA78729.1"/>
    </source>
</evidence>
<dbReference type="SUPFAM" id="SSF53686">
    <property type="entry name" value="Tryptophan synthase beta subunit-like PLP-dependent enzymes"/>
    <property type="match status" value="1"/>
</dbReference>
<organism evidence="11">
    <name type="scientific">marine metagenome</name>
    <dbReference type="NCBI Taxonomy" id="408172"/>
    <lineage>
        <taxon>unclassified sequences</taxon>
        <taxon>metagenomes</taxon>
        <taxon>ecological metagenomes</taxon>
    </lineage>
</organism>
<comment type="cofactor">
    <cofactor evidence="1">
        <name>pyridoxal 5'-phosphate</name>
        <dbReference type="ChEBI" id="CHEBI:597326"/>
    </cofactor>
</comment>
<dbReference type="GO" id="GO:0004795">
    <property type="term" value="F:threonine synthase activity"/>
    <property type="evidence" value="ECO:0007669"/>
    <property type="project" value="UniProtKB-EC"/>
</dbReference>
<evidence type="ECO:0000256" key="1">
    <source>
        <dbReference type="ARBA" id="ARBA00001933"/>
    </source>
</evidence>
<dbReference type="InterPro" id="IPR036052">
    <property type="entry name" value="TrpB-like_PALP_sf"/>
</dbReference>
<keyword evidence="7" id="KW-0791">Threonine biosynthesis</keyword>
<evidence type="ECO:0000256" key="8">
    <source>
        <dbReference type="ARBA" id="ARBA00022898"/>
    </source>
</evidence>
<evidence type="ECO:0000256" key="6">
    <source>
        <dbReference type="ARBA" id="ARBA00022605"/>
    </source>
</evidence>
<sequence>MAQSIFKCISCFKEYDIKEIRYRCDCGDLLEVMHDLESAIPNPQSYKESLDSGMAEIAFSRYKSILFPSLPDSSIITLSEGDTPLYDVTHSFPQFNSIKLKHEGLNPTLSFKDRGMVSGVSWANHLGCEKVICASTGDTSAAMAAYAGATPNMKGIVLLPKGKISPEQLAQPISFGALTVGVETDFDGCMKLVQQLIEKHNIYLLNSMNSVRIEGQKAIGIETLHQLNWKVPDWFVIPVGNAGNISALGKGLRELYELGIIDKLPRLAGIQTEGASPLYKSFQNGYLELIPQKAKPTKASAIQIGNPVSYKKSVRELKHFKGIVEVVSEMEIMDWKAQIDRLGISICPNSAVAVAGAMKLNRNGIIKENEDVVVILTAHGSKFSNTSVEYHKSSANQFANQTLSITPNLETLESALNL</sequence>
<dbReference type="GO" id="GO:0030170">
    <property type="term" value="F:pyridoxal phosphate binding"/>
    <property type="evidence" value="ECO:0007669"/>
    <property type="project" value="InterPro"/>
</dbReference>
<dbReference type="CDD" id="cd01563">
    <property type="entry name" value="Thr-synth_1"/>
    <property type="match status" value="1"/>
</dbReference>
<dbReference type="EMBL" id="UINC01018691">
    <property type="protein sequence ID" value="SVA78729.1"/>
    <property type="molecule type" value="Genomic_DNA"/>
</dbReference>
<dbReference type="InterPro" id="IPR050214">
    <property type="entry name" value="Cys_Synth/Cystath_Beta-Synth"/>
</dbReference>